<evidence type="ECO:0008006" key="6">
    <source>
        <dbReference type="Google" id="ProtNLM"/>
    </source>
</evidence>
<proteinExistence type="inferred from homology"/>
<dbReference type="PANTHER" id="PTHR47926">
    <property type="entry name" value="PENTATRICOPEPTIDE REPEAT-CONTAINING PROTEIN"/>
    <property type="match status" value="1"/>
</dbReference>
<dbReference type="Pfam" id="PF20430">
    <property type="entry name" value="Eplus_motif"/>
    <property type="match status" value="1"/>
</dbReference>
<evidence type="ECO:0000256" key="1">
    <source>
        <dbReference type="ARBA" id="ARBA00006643"/>
    </source>
</evidence>
<dbReference type="PANTHER" id="PTHR47926:SF537">
    <property type="entry name" value="PENTACOTRIPEPTIDE-REPEAT REGION OF PRORP DOMAIN-CONTAINING PROTEIN"/>
    <property type="match status" value="1"/>
</dbReference>
<reference evidence="5" key="1">
    <citation type="journal article" date="2019" name="Gigascience">
        <title>De novo genome assembly of the endangered Acer yangbiense, a plant species with extremely small populations endemic to Yunnan Province, China.</title>
        <authorList>
            <person name="Yang J."/>
            <person name="Wariss H.M."/>
            <person name="Tao L."/>
            <person name="Zhang R."/>
            <person name="Yun Q."/>
            <person name="Hollingsworth P."/>
            <person name="Dao Z."/>
            <person name="Luo G."/>
            <person name="Guo H."/>
            <person name="Ma Y."/>
            <person name="Sun W."/>
        </authorList>
    </citation>
    <scope>NUCLEOTIDE SEQUENCE [LARGE SCALE GENOMIC DNA]</scope>
    <source>
        <strain evidence="5">cv. Malutang</strain>
    </source>
</reference>
<dbReference type="PROSITE" id="PS51375">
    <property type="entry name" value="PPR"/>
    <property type="match status" value="3"/>
</dbReference>
<dbReference type="InterPro" id="IPR002885">
    <property type="entry name" value="PPR_rpt"/>
</dbReference>
<dbReference type="GO" id="GO:0003729">
    <property type="term" value="F:mRNA binding"/>
    <property type="evidence" value="ECO:0007669"/>
    <property type="project" value="UniProtKB-ARBA"/>
</dbReference>
<dbReference type="AlphaFoldDB" id="A0A5C7HD61"/>
<dbReference type="InterPro" id="IPR046848">
    <property type="entry name" value="E_motif"/>
</dbReference>
<dbReference type="Pfam" id="PF01535">
    <property type="entry name" value="PPR"/>
    <property type="match status" value="1"/>
</dbReference>
<comment type="similarity">
    <text evidence="1">Belongs to the PPR family. PCMP-H subfamily.</text>
</comment>
<dbReference type="InterPro" id="IPR046960">
    <property type="entry name" value="PPR_At4g14850-like_plant"/>
</dbReference>
<feature type="repeat" description="PPR" evidence="3">
    <location>
        <begin position="234"/>
        <end position="268"/>
    </location>
</feature>
<dbReference type="InterPro" id="IPR046849">
    <property type="entry name" value="E2_motif"/>
</dbReference>
<dbReference type="Pfam" id="PF13041">
    <property type="entry name" value="PPR_2"/>
    <property type="match status" value="3"/>
</dbReference>
<dbReference type="Pfam" id="PF12854">
    <property type="entry name" value="PPR_1"/>
    <property type="match status" value="1"/>
</dbReference>
<organism evidence="4 5">
    <name type="scientific">Acer yangbiense</name>
    <dbReference type="NCBI Taxonomy" id="1000413"/>
    <lineage>
        <taxon>Eukaryota</taxon>
        <taxon>Viridiplantae</taxon>
        <taxon>Streptophyta</taxon>
        <taxon>Embryophyta</taxon>
        <taxon>Tracheophyta</taxon>
        <taxon>Spermatophyta</taxon>
        <taxon>Magnoliopsida</taxon>
        <taxon>eudicotyledons</taxon>
        <taxon>Gunneridae</taxon>
        <taxon>Pentapetalae</taxon>
        <taxon>rosids</taxon>
        <taxon>malvids</taxon>
        <taxon>Sapindales</taxon>
        <taxon>Sapindaceae</taxon>
        <taxon>Hippocastanoideae</taxon>
        <taxon>Acereae</taxon>
        <taxon>Acer</taxon>
    </lineage>
</organism>
<dbReference type="OrthoDB" id="185373at2759"/>
<evidence type="ECO:0000256" key="3">
    <source>
        <dbReference type="PROSITE-ProRule" id="PRU00708"/>
    </source>
</evidence>
<dbReference type="Pfam" id="PF20431">
    <property type="entry name" value="E_motif"/>
    <property type="match status" value="1"/>
</dbReference>
<protein>
    <recommendedName>
        <fullName evidence="6">Pentacotripeptide-repeat region of PRORP domain-containing protein</fullName>
    </recommendedName>
</protein>
<evidence type="ECO:0000313" key="4">
    <source>
        <dbReference type="EMBL" id="TXG54412.1"/>
    </source>
</evidence>
<dbReference type="SUPFAM" id="SSF48452">
    <property type="entry name" value="TPR-like"/>
    <property type="match status" value="1"/>
</dbReference>
<dbReference type="FunFam" id="1.25.40.10:FF:000690">
    <property type="entry name" value="Pentatricopeptide repeat-containing protein"/>
    <property type="match status" value="1"/>
</dbReference>
<dbReference type="GO" id="GO:0009451">
    <property type="term" value="P:RNA modification"/>
    <property type="evidence" value="ECO:0007669"/>
    <property type="project" value="InterPro"/>
</dbReference>
<dbReference type="InterPro" id="IPR011990">
    <property type="entry name" value="TPR-like_helical_dom_sf"/>
</dbReference>
<dbReference type="NCBIfam" id="TIGR00756">
    <property type="entry name" value="PPR"/>
    <property type="match status" value="5"/>
</dbReference>
<name>A0A5C7HD61_9ROSI</name>
<comment type="caution">
    <text evidence="4">The sequence shown here is derived from an EMBL/GenBank/DDBJ whole genome shotgun (WGS) entry which is preliminary data.</text>
</comment>
<sequence>MILGQIDAIKPKIRSQGANVQFFFLLLFYSAIIRCVSYSHPPPLQNMLKLATHTPLICASNTTKSPENSKYRHLSFLRNCSHLIQFKQVHAQIIKTSSNSRTITDTQLAKLIESLVKSSQIEYAHLVFSQMVEPSTFAFNIMIRGYAESGLNHEAILLYIQMRCEGLEPDNFTYPFLLKACSDIKQGKGVHSLVVKNQDFQSEIHSLTCLITFYCSFGDIESARLLFDRMSERNVVTWTAMIKGHVKQKSYKEGLELFSQMRNSGIEMNELTLVSVLSACACLGAIEMGKWVHEFIDRHCIFLNPKLGAAVIDMYGKCGNIEEASKVFKIVPQKSVCTWNSIIGGLAMHGCGEEALEMFSQMQTSGIKPDDITLIAVLSACTHSGLVEKGKEIFYKMRRDHKIEPNIKHYGCLVDLLCRAGLLDEAYGVMSNMPVEPNAVLWGSLLTACAAAGNANVELAETAMERLIKLEPSNDGNYVLMSNIYAAKGRWDDVAKMRRLMTERQIVRNPGHSLIEIDNVVHEFMVGDGRHPCSKEIYSMLEDIATSLKEEDYAAVISL</sequence>
<dbReference type="FunFam" id="1.25.40.10:FF:000427">
    <property type="entry name" value="Pentatricopeptide repeat-containing protein chloroplastic"/>
    <property type="match status" value="1"/>
</dbReference>
<evidence type="ECO:0000256" key="2">
    <source>
        <dbReference type="ARBA" id="ARBA00022737"/>
    </source>
</evidence>
<evidence type="ECO:0000313" key="5">
    <source>
        <dbReference type="Proteomes" id="UP000323000"/>
    </source>
</evidence>
<gene>
    <name evidence="4" type="ORF">EZV62_019668</name>
</gene>
<feature type="repeat" description="PPR" evidence="3">
    <location>
        <begin position="135"/>
        <end position="169"/>
    </location>
</feature>
<accession>A0A5C7HD61</accession>
<dbReference type="EMBL" id="VAHF01000009">
    <property type="protein sequence ID" value="TXG54412.1"/>
    <property type="molecule type" value="Genomic_DNA"/>
</dbReference>
<dbReference type="Proteomes" id="UP000323000">
    <property type="component" value="Chromosome 9"/>
</dbReference>
<keyword evidence="5" id="KW-1185">Reference proteome</keyword>
<dbReference type="Gene3D" id="1.25.40.10">
    <property type="entry name" value="Tetratricopeptide repeat domain"/>
    <property type="match status" value="2"/>
</dbReference>
<keyword evidence="2" id="KW-0677">Repeat</keyword>
<feature type="repeat" description="PPR" evidence="3">
    <location>
        <begin position="335"/>
        <end position="369"/>
    </location>
</feature>